<accession>A0ABP9L3R2</accession>
<keyword evidence="6" id="KW-1185">Reference proteome</keyword>
<dbReference type="Pfam" id="PF12419">
    <property type="entry name" value="DUF3670"/>
    <property type="match status" value="1"/>
</dbReference>
<name>A0ABP9L3R2_9NOCA</name>
<dbReference type="Proteomes" id="UP001500603">
    <property type="component" value="Unassembled WGS sequence"/>
</dbReference>
<feature type="compositionally biased region" description="Basic and acidic residues" evidence="2">
    <location>
        <begin position="625"/>
        <end position="637"/>
    </location>
</feature>
<dbReference type="RefSeq" id="WP_345499504.1">
    <property type="nucleotide sequence ID" value="NZ_BAABJM010000008.1"/>
</dbReference>
<dbReference type="Pfam" id="PF00176">
    <property type="entry name" value="SNF2-rel_dom"/>
    <property type="match status" value="1"/>
</dbReference>
<dbReference type="InterPro" id="IPR027417">
    <property type="entry name" value="P-loop_NTPase"/>
</dbReference>
<proteinExistence type="predicted"/>
<dbReference type="PANTHER" id="PTHR10799">
    <property type="entry name" value="SNF2/RAD54 HELICASE FAMILY"/>
    <property type="match status" value="1"/>
</dbReference>
<dbReference type="Pfam" id="PF00271">
    <property type="entry name" value="Helicase_C"/>
    <property type="match status" value="1"/>
</dbReference>
<evidence type="ECO:0000259" key="4">
    <source>
        <dbReference type="PROSITE" id="PS51194"/>
    </source>
</evidence>
<gene>
    <name evidence="5" type="ORF">GCM10023318_58270</name>
</gene>
<dbReference type="InterPro" id="IPR049730">
    <property type="entry name" value="SNF2/RAD54-like_C"/>
</dbReference>
<comment type="caution">
    <text evidence="5">The sequence shown here is derived from an EMBL/GenBank/DDBJ whole genome shotgun (WGS) entry which is preliminary data.</text>
</comment>
<feature type="region of interest" description="Disordered" evidence="2">
    <location>
        <begin position="593"/>
        <end position="641"/>
    </location>
</feature>
<evidence type="ECO:0000256" key="2">
    <source>
        <dbReference type="SAM" id="MobiDB-lite"/>
    </source>
</evidence>
<evidence type="ECO:0008006" key="7">
    <source>
        <dbReference type="Google" id="ProtNLM"/>
    </source>
</evidence>
<evidence type="ECO:0000313" key="5">
    <source>
        <dbReference type="EMBL" id="GAA5068185.1"/>
    </source>
</evidence>
<dbReference type="Gene3D" id="3.40.50.10810">
    <property type="entry name" value="Tandem AAA-ATPase domain"/>
    <property type="match status" value="2"/>
</dbReference>
<dbReference type="InterPro" id="IPR001650">
    <property type="entry name" value="Helicase_C-like"/>
</dbReference>
<dbReference type="SUPFAM" id="SSF52540">
    <property type="entry name" value="P-loop containing nucleoside triphosphate hydrolases"/>
    <property type="match status" value="2"/>
</dbReference>
<dbReference type="InterPro" id="IPR038718">
    <property type="entry name" value="SNF2-like_sf"/>
</dbReference>
<dbReference type="Gene3D" id="3.40.50.300">
    <property type="entry name" value="P-loop containing nucleotide triphosphate hydrolases"/>
    <property type="match status" value="1"/>
</dbReference>
<keyword evidence="1" id="KW-0378">Hydrolase</keyword>
<feature type="region of interest" description="Disordered" evidence="2">
    <location>
        <begin position="509"/>
        <end position="530"/>
    </location>
</feature>
<dbReference type="InterPro" id="IPR022138">
    <property type="entry name" value="DUF3670"/>
</dbReference>
<dbReference type="PROSITE" id="PS51194">
    <property type="entry name" value="HELICASE_CTER"/>
    <property type="match status" value="1"/>
</dbReference>
<reference evidence="6" key="1">
    <citation type="journal article" date="2019" name="Int. J. Syst. Evol. Microbiol.">
        <title>The Global Catalogue of Microorganisms (GCM) 10K type strain sequencing project: providing services to taxonomists for standard genome sequencing and annotation.</title>
        <authorList>
            <consortium name="The Broad Institute Genomics Platform"/>
            <consortium name="The Broad Institute Genome Sequencing Center for Infectious Disease"/>
            <person name="Wu L."/>
            <person name="Ma J."/>
        </authorList>
    </citation>
    <scope>NUCLEOTIDE SEQUENCE [LARGE SCALE GENOMIC DNA]</scope>
    <source>
        <strain evidence="6">JCM 18298</strain>
    </source>
</reference>
<evidence type="ECO:0000259" key="3">
    <source>
        <dbReference type="PROSITE" id="PS51192"/>
    </source>
</evidence>
<dbReference type="PROSITE" id="PS51192">
    <property type="entry name" value="HELICASE_ATP_BIND_1"/>
    <property type="match status" value="1"/>
</dbReference>
<evidence type="ECO:0000313" key="6">
    <source>
        <dbReference type="Proteomes" id="UP001500603"/>
    </source>
</evidence>
<organism evidence="5 6">
    <name type="scientific">Nocardia callitridis</name>
    <dbReference type="NCBI Taxonomy" id="648753"/>
    <lineage>
        <taxon>Bacteria</taxon>
        <taxon>Bacillati</taxon>
        <taxon>Actinomycetota</taxon>
        <taxon>Actinomycetes</taxon>
        <taxon>Mycobacteriales</taxon>
        <taxon>Nocardiaceae</taxon>
        <taxon>Nocardia</taxon>
    </lineage>
</organism>
<dbReference type="SMART" id="SM00490">
    <property type="entry name" value="HELICc"/>
    <property type="match status" value="1"/>
</dbReference>
<feature type="region of interest" description="Disordered" evidence="2">
    <location>
        <begin position="549"/>
        <end position="576"/>
    </location>
</feature>
<feature type="domain" description="Helicase C-terminal" evidence="4">
    <location>
        <begin position="918"/>
        <end position="1074"/>
    </location>
</feature>
<dbReference type="CDD" id="cd18793">
    <property type="entry name" value="SF2_C_SNF"/>
    <property type="match status" value="1"/>
</dbReference>
<sequence>MLHGLWSPGSGLLLWGESAAASVPEPLGGVLRGSKFRHRAEVLVDGARHERVRAHALVPSAAARALRQRLPAETVSGDLRFLAHVALGVERWVRAGRVVPQLRRDDGQWWVRWRLVGGERQRAWLAELAATMPEALRVAGRPGALLDDMVTELADPIVRELIDPPRSRHPLIAALVADHPVEEGSHQVAEVLERWRETLTGDEPELVLRLLEPDSDLDEFESAEQAPSTMADESAALWRLEVCLRVDGEAPNAVVLHGDPTAVRIAVEQLGVAQQAYPRLRDLPTDPRSLDLLLPTEVVADLVEHGAHSLREAGIRLLLPRAWSVGAPSMRLRVDGAVAAAESTVGMRGLVAYRWELAVGDTVLTEAEMLRMIRTKSDLVRLRGEWVKADHKALAAAARYVAAHTDDTPITLADLLGELAGSRVDQVPISEVTATGWAAEILDGSGDSAHPVDQPSGLDAELRPYQRRGLTWLATMSRNGFGAILADDMGLGKTVQVLALLLHEREAHAQDEDPRLGEQGLAPPSGHASAGVLSNGAIDIAAAAEIDAAGSGRGSGRGKSSSPNGRTADSPVVDRIVGADGRNVHYDESVHRIGSDRSASPRARTARAESEWAAGEVSVPAGAPVEHHDDGTEHTRGADPVGRAPAALDPAATEIESNSAEPGPTLLVCPMSVVGNWQREAQRFAPGLRVWVHHGVGRLRGEQLSAEVAAADLVVTTYALLAKDVEQLREQHWERIVLDEAQHIKNSNTRQSRAARSLSARHRLALTGTPVENRLEELRSIMDFVMPKLLGSPQSFRARFAVPIERERDANAISRLRWITQPFVLRRVKTDPAVITDLPEKLEMTVRANLTAEQAALYQAVVDDMLAKIKDAKGMARKGAVLGALTRLKQVCNHPAHFLGDDSGVLHRGSHRSGKLALVEDVLDSVLADGEKALLFTQFREFGDLIAPYLVERFGTEVPFLHGGVPKVKRDSMVERFQEPDGPPLMLLSLKAGGTGLNLTAANHVVHLDRWWNPAVENQATDRAFRIGQHRNVQVRKLVCVDTIEERIDEMINGKRQLADLAVGTGENWITEMGTDDLRELFSLGASAVGE</sequence>
<dbReference type="InterPro" id="IPR000330">
    <property type="entry name" value="SNF2_N"/>
</dbReference>
<dbReference type="InterPro" id="IPR014001">
    <property type="entry name" value="Helicase_ATP-bd"/>
</dbReference>
<dbReference type="EMBL" id="BAABJM010000008">
    <property type="protein sequence ID" value="GAA5068185.1"/>
    <property type="molecule type" value="Genomic_DNA"/>
</dbReference>
<feature type="domain" description="Helicase ATP-binding" evidence="3">
    <location>
        <begin position="646"/>
        <end position="788"/>
    </location>
</feature>
<evidence type="ECO:0000256" key="1">
    <source>
        <dbReference type="ARBA" id="ARBA00022801"/>
    </source>
</evidence>
<protein>
    <recommendedName>
        <fullName evidence="7">ATP-dependent helicase</fullName>
    </recommendedName>
</protein>
<dbReference type="SMART" id="SM00487">
    <property type="entry name" value="DEXDc"/>
    <property type="match status" value="1"/>
</dbReference>